<gene>
    <name evidence="1" type="ORF">ABT56_20165</name>
</gene>
<accession>A0A0J1GUE7</accession>
<evidence type="ECO:0000313" key="1">
    <source>
        <dbReference type="EMBL" id="KLV03286.1"/>
    </source>
</evidence>
<dbReference type="STRING" id="1195763.ABT56_20165"/>
<dbReference type="EMBL" id="LDOT01000035">
    <property type="protein sequence ID" value="KLV03286.1"/>
    <property type="molecule type" value="Genomic_DNA"/>
</dbReference>
<dbReference type="Proteomes" id="UP000036097">
    <property type="component" value="Unassembled WGS sequence"/>
</dbReference>
<protein>
    <recommendedName>
        <fullName evidence="3">Transposase</fullName>
    </recommendedName>
</protein>
<keyword evidence="2" id="KW-1185">Reference proteome</keyword>
<name>A0A0J1GUE7_9GAMM</name>
<comment type="caution">
    <text evidence="1">The sequence shown here is derived from an EMBL/GenBank/DDBJ whole genome shotgun (WGS) entry which is preliminary data.</text>
</comment>
<reference evidence="1 2" key="1">
    <citation type="submission" date="2015-05" db="EMBL/GenBank/DDBJ databases">
        <title>Photobacterium galathea sp. nov.</title>
        <authorList>
            <person name="Machado H."/>
            <person name="Gram L."/>
        </authorList>
    </citation>
    <scope>NUCLEOTIDE SEQUENCE [LARGE SCALE GENOMIC DNA]</scope>
    <source>
        <strain evidence="1 2">CGMCC 1.12159</strain>
    </source>
</reference>
<evidence type="ECO:0008006" key="3">
    <source>
        <dbReference type="Google" id="ProtNLM"/>
    </source>
</evidence>
<evidence type="ECO:0000313" key="2">
    <source>
        <dbReference type="Proteomes" id="UP000036097"/>
    </source>
</evidence>
<proteinExistence type="predicted"/>
<dbReference type="PATRIC" id="fig|1195763.3.peg.4322"/>
<organism evidence="1 2">
    <name type="scientific">Photobacterium aquae</name>
    <dbReference type="NCBI Taxonomy" id="1195763"/>
    <lineage>
        <taxon>Bacteria</taxon>
        <taxon>Pseudomonadati</taxon>
        <taxon>Pseudomonadota</taxon>
        <taxon>Gammaproteobacteria</taxon>
        <taxon>Vibrionales</taxon>
        <taxon>Vibrionaceae</taxon>
        <taxon>Photobacterium</taxon>
    </lineage>
</organism>
<dbReference type="AlphaFoldDB" id="A0A0J1GUE7"/>
<sequence length="75" mass="9109">MFDAHQEAEALKQQTRVIRKRSYTRRKSRLDQYKGELLALRREDCSIAELQRWLRKKRIKVVHSTVARWLEQQNG</sequence>